<feature type="compositionally biased region" description="Polar residues" evidence="4">
    <location>
        <begin position="975"/>
        <end position="984"/>
    </location>
</feature>
<dbReference type="PANTHER" id="PTHR12517:SF0">
    <property type="entry name" value="INTERMEMBRANE LIPID TRANSFER PROTEIN VPS13B"/>
    <property type="match status" value="1"/>
</dbReference>
<gene>
    <name evidence="8" type="primary">vps13b</name>
</gene>
<evidence type="ECO:0000256" key="2">
    <source>
        <dbReference type="ARBA" id="ARBA00022448"/>
    </source>
</evidence>
<keyword evidence="2" id="KW-0813">Transport</keyword>
<dbReference type="InterPro" id="IPR026854">
    <property type="entry name" value="VPS13_N"/>
</dbReference>
<organism evidence="8 9">
    <name type="scientific">Gouania willdenowi</name>
    <name type="common">Blunt-snouted clingfish</name>
    <name type="synonym">Lepadogaster willdenowi</name>
    <dbReference type="NCBI Taxonomy" id="441366"/>
    <lineage>
        <taxon>Eukaryota</taxon>
        <taxon>Metazoa</taxon>
        <taxon>Chordata</taxon>
        <taxon>Craniata</taxon>
        <taxon>Vertebrata</taxon>
        <taxon>Euteleostomi</taxon>
        <taxon>Actinopterygii</taxon>
        <taxon>Neopterygii</taxon>
        <taxon>Teleostei</taxon>
        <taxon>Neoteleostei</taxon>
        <taxon>Acanthomorphata</taxon>
        <taxon>Ovalentaria</taxon>
        <taxon>Blenniimorphae</taxon>
        <taxon>Blenniiformes</taxon>
        <taxon>Gobiesocoidei</taxon>
        <taxon>Gobiesocidae</taxon>
        <taxon>Gobiesocinae</taxon>
        <taxon>Gouania</taxon>
    </lineage>
</organism>
<feature type="compositionally biased region" description="Polar residues" evidence="4">
    <location>
        <begin position="369"/>
        <end position="381"/>
    </location>
</feature>
<dbReference type="Pfam" id="PF25036">
    <property type="entry name" value="VPS13_VAB"/>
    <property type="match status" value="1"/>
</dbReference>
<feature type="compositionally biased region" description="Low complexity" evidence="4">
    <location>
        <begin position="1783"/>
        <end position="1794"/>
    </location>
</feature>
<dbReference type="Proteomes" id="UP000694680">
    <property type="component" value="Chromosome 16"/>
</dbReference>
<dbReference type="GeneID" id="114477439"/>
<feature type="compositionally biased region" description="Basic and acidic residues" evidence="4">
    <location>
        <begin position="2320"/>
        <end position="2329"/>
    </location>
</feature>
<feature type="domain" description="VPS13-like middle region" evidence="6">
    <location>
        <begin position="1943"/>
        <end position="2588"/>
    </location>
</feature>
<accession>A0A8C5GFR7</accession>
<keyword evidence="9" id="KW-1185">Reference proteome</keyword>
<feature type="region of interest" description="Disordered" evidence="4">
    <location>
        <begin position="1859"/>
        <end position="1884"/>
    </location>
</feature>
<evidence type="ECO:0000256" key="3">
    <source>
        <dbReference type="ARBA" id="ARBA00023055"/>
    </source>
</evidence>
<reference evidence="8" key="3">
    <citation type="submission" date="2025-09" db="UniProtKB">
        <authorList>
            <consortium name="Ensembl"/>
        </authorList>
    </citation>
    <scope>IDENTIFICATION</scope>
</reference>
<evidence type="ECO:0000313" key="9">
    <source>
        <dbReference type="Proteomes" id="UP000694680"/>
    </source>
</evidence>
<feature type="region of interest" description="Disordered" evidence="4">
    <location>
        <begin position="975"/>
        <end position="1027"/>
    </location>
</feature>
<dbReference type="RefSeq" id="XP_028325509.1">
    <property type="nucleotide sequence ID" value="XM_028469708.1"/>
</dbReference>
<dbReference type="CTD" id="157680"/>
<feature type="region of interest" description="Disordered" evidence="4">
    <location>
        <begin position="98"/>
        <end position="132"/>
    </location>
</feature>
<feature type="region of interest" description="Disordered" evidence="4">
    <location>
        <begin position="2111"/>
        <end position="2134"/>
    </location>
</feature>
<feature type="compositionally biased region" description="Polar residues" evidence="4">
    <location>
        <begin position="1005"/>
        <end position="1027"/>
    </location>
</feature>
<evidence type="ECO:0000256" key="1">
    <source>
        <dbReference type="ARBA" id="ARBA00006545"/>
    </source>
</evidence>
<dbReference type="Pfam" id="PF12624">
    <property type="entry name" value="VPS13_N"/>
    <property type="match status" value="1"/>
</dbReference>
<evidence type="ECO:0000259" key="5">
    <source>
        <dbReference type="Pfam" id="PF12624"/>
    </source>
</evidence>
<dbReference type="Pfam" id="PF25033">
    <property type="entry name" value="VPS13_M"/>
    <property type="match status" value="2"/>
</dbReference>
<evidence type="ECO:0000259" key="6">
    <source>
        <dbReference type="Pfam" id="PF25033"/>
    </source>
</evidence>
<protein>
    <recommendedName>
        <fullName evidence="10">Vacuolar protein sorting-associated protein 13B</fullName>
    </recommendedName>
</protein>
<feature type="region of interest" description="Disordered" evidence="4">
    <location>
        <begin position="1247"/>
        <end position="1311"/>
    </location>
</feature>
<reference evidence="8" key="1">
    <citation type="submission" date="2020-06" db="EMBL/GenBank/DDBJ databases">
        <authorList>
            <consortium name="Wellcome Sanger Institute Data Sharing"/>
        </authorList>
    </citation>
    <scope>NUCLEOTIDE SEQUENCE [LARGE SCALE GENOMIC DNA]</scope>
</reference>
<reference evidence="8" key="2">
    <citation type="submission" date="2025-08" db="UniProtKB">
        <authorList>
            <consortium name="Ensembl"/>
        </authorList>
    </citation>
    <scope>IDENTIFICATION</scope>
</reference>
<feature type="compositionally biased region" description="Low complexity" evidence="4">
    <location>
        <begin position="1859"/>
        <end position="1875"/>
    </location>
</feature>
<feature type="compositionally biased region" description="Pro residues" evidence="4">
    <location>
        <begin position="1251"/>
        <end position="1260"/>
    </location>
</feature>
<sequence>MLESYVTPLLMSYVNKYIKNLKPSDLQLSLWGGDVVLSKLDLKLDVLEQELKLPFTFMSGHIHELRIHVPWTKLGSEPVVITINTMECILKLRDGAQDDLDSGSSSTSRSVSDSSKSVAKPRRLQQTASMDPDLPPGYVQSLIRRVVNNVNIVVNNLILKYVEDDIVLSVNITSAECYTVDDVWERAFMDITAPELVLRKVINFADCTVCLDKRNASGKIEFYQDPLLYKCSFRTRLHFTYDNINSKIPAVIKIQTMVESLKLSITDQQLPMFIRILELIIALYYGEIGGRKEGECEEGTGQIREVEGSLPGMEVENEGQGTSHYSSQDLYALSGNSEDEDQGWVSWAWSFVPALVDTEEEGDEDPYQQRETGGISNSPQQHIPKDPIVSIGFYCTKASVTFKLTETQSDSSYYSPQKVKSKDALCLEQEGITIEVLMMGEPFFDCQIGFVSCRALCLKSIMGVQDFEDNMNRSQEDAVFFSCGESLTCKGMTYLTNSLFDYRSPENNGVRAEFILDSATHKETYTEIVGMQRFGAFYMDYLYTMENSIEKGSQDFTAANSEDAVPVVRETSIKRLVVGPLDVRLDSSPVHRIFKMITCAMDHEYEPYCKPQPEIFEENKVPATPEEVSNLEEFIPTRLTCLTLHQISVTVSMAEFNLLHTLMSVLMGYQNVPGPTTVPTFQPLRPLPCIQFQVEKVNVEHSVPMYAPELVTTVSSLSQVSDNLLHHCYAHLYLKVFGFQGGLTCQDNTGRFLPLIPIIPSFSTALYVKLIQMPALWSKRCAIQTTECIFELPHFTIQATRAQTLLIQEICQSWTHSIFNGAQPALSENLLSEVYKAPGVKYSVPSPTIEGSVQNVELKFCSRATVKCASGTVGAVKVCARTPGSGEGTKEKLIPLIQGPSDTKELHTSRWLNEIRKPESLLAPDLLSFSVQVPQQGDDCRNSGAVLLVSVQGIAVNVDPIFCTWLLYQPYKGSNRQQQQNTGSAALHRRREDEASVGSTPLAKQPSNQASDYASSPVKTKTATESRPLSIPVRVLPESTAVEPWSSSEVQMKEMIAQVWDAVKRLTLQLELQSCCMFLPTDSLPSPTTIICGDIPGTIRSWYHNQASMPGTLVVCLPQISVMSTGHKYMESLQELPFVVSRPILEEGDAFPWTISLSQFSIYTLLGQQRSLSLLEPMGCTSTLAVTSQTLQSSSEGKHSFVVCLHVDLQSVQVKCSNPQVQLLYELLLRWSSTWARLQKHCILRQTSSIPDPPTGPTPSSPVRSSTGTALPDTSTCSPPADFGSPTEGDSVPAGDDNPFPDTVTLEQKTSNIGGTSGKVSLWMQWMLPKVTVKLFATDTTSKNTEICVISELEDLSASVDVQDVYTKIKCKVGSFNIDHYKCSKEEGVRSSGSCAGVILSCTDKLNRRTVLVRPISKQDAFSHFSGFFPPTAAKVLEGSHQQHGFLSITYTQAVTKNVRHKLTTKPERPARSGTAAASQRVTADPLADASPHYLREILLTAQPFDVVLSCPLLATVAGVFQVIVPRRYKERGKSAGQPMRRHLLSSRCLPLIYINTNVIRLFCPATHDTATELDSAVKKEDTLVLKLGSLSMAPQADNPLTRTVLRKDIYQCALNLGILRDPGSEVEDRQYQIDLQSINIGTAQWEQLKPEKEGIKGGVSAESERSSQNPALEWNMASSIRRHQERRAILTPILTDFSVRVTAAPAIIFSRNLSDNTQSEEVVVCGHSLEVNVTSSLDFYLSIAQVQFLQQLLRENLVGMDTSEKSAEVCHQERKRGRRDPAAAADSSSRYSGMGQDSGFGSDSAHIRIVQIEQHSGTSHHCIARPSHKSTITKNLSFIPFDIFVTASRMSLMTYACSSPPKSLLPSSHTPSTPEKNGTKDKCGKSALNQLEILPETPPVAAPPTPDPSPAAQDSLAGLTAEDILNSNTSQPASPQLRGSLLSLDCLPTPTRSSARQALGVTIVRQPGRRGAGDLVLEPLLYLQVMQPSALLSCHHRKQRMEVSMFDVSLRGVVSDYKCLDLGKTLPEALDYNVFWLQTVAAEVDSNTGIPPPLLCLQIKDFLNGPAELDVKLSRPVKINPTLAKFEQAKAYLEKVLPNHTWDMSSKVQSAATTPQSSPVKTMHRTSPPRSTMYHSAPSLGETGAMSSLALSFHKVSLYTAQIFVVMEMEDNPLRASLTVSLSAMTGNLNMKLGPRIQDAVQSASLLLDFKDVLVKTGLKDRSSIFLGPFSCSSCLEARWCRHSGSPGPEPGPPKLLLDLKAGLIQIFWGQEQFNCLKLIEEHLRTNVCLQREDLAQNSANSKVCHSQPPRSPATPSPRTEHSSDDLRTGQFQYIQDTGLRRMPGPNEVVFYSETEDSPGVMLWRYPEARVLTFVRITPVPFNTTEDPEISTADLGDVLQVPCCLEYWDELQQAFVSYREFSLSESSACQLQLPSLSLNHQQKELVASDLWRIVLNNNGEGGDEQSSDSDCGSHLHCDQLVSPVALAACTRVDSCFAPWFVPSLGVSLQLAHLEVHLCHHLEQLGTAPAQQLHPFLPDRKLPQEQEFMVVGSREPRVFLRQWNNVLRLYQEFNFYTQLECKLLEYRNLTHLQLLHPCVLQGQAAATHCPQGSSLDLNVFVDPVYLNISQYAIHTVDVALHSWNKNGNPEAEEQIYTHYVICNDTHETLRFGQVDTDENVLLASLHSHQYSWRSHKSPQLLHICIEGWGNWRWSEAFSVDNVGTLLRTIQYKGRTASLIIKIVQLNGVQKQVIVCGRQVMCSYLTQDIELRVVQHYVGPDEQTVVREHCDCLAAGAKLPSYVLEDAEMTELCVRALGDEDWSQDVQLERRDKASSSSVVQVPCSGGSLFYVWCSVITIEADSLMQQRVVVFSPLFIMRSYLPDPLIVHIEKRSLGQKESQLIRGKGHQEPLLNTEADLTHHLTFQAREDEDASQCAVPISTSLIKQILHKSGSDDKPEHILADFYSRKADADPPWPYVDKETDRSVVEPLAQWDSPMQVKLSCWKPGLNTLLVELRPWALLANNSQWDLWLFEGETIVLQIPAGKIIVPPNFKEPFQIGIYWAHTNTVHKSTALKLVHDLTSPRWKEGSSSVVVTLDEEGYVETDITLGSFPGRQKLCQFCVSSAVRHGIQILHVEDRTILVNNTSSFIHYRPLLSDQALGSDDQACVIPETTVLTLPPAGDSSAIKSCAVPCWDLFQTDGQGKQLFPLPVRYLLFSSFPNPDAGVGSAMWTLPAPIRPDFPRQSLSVPKEPDSDGSLSSRAIVLTYQEHLGVTYIILNDDPCPRMIIHNKCPIPLLLKENIKDTPRAEVLCRPLPANCSLHHELYHHFSSFPECKQNDTLPTLLLKTTTEHSSSDWTQPIDINCPGPQVVFLPGFGCLYIDVQYRGGTLVLCLAPDGSLDTLIGQRSRSSRLSARVLLSEASVALSDDITNPSGSVELLRLTLTKLLLSLTPTNSSVPLDHPADPDTLPADTSALGSDASMIELCCCSLQVDNQLYTRASFHFPVILCQDQRGGVQEGEPWTIDANPSECPEALEEFKRLCFLQLRMKLSDDRSSVDEVSFQLQPARVYLEDTFVYYIKTLFHTYIPNGAFIFATEPRRGTKLRSAPLLPEQVFQSMQALVQPVRLQRLTIQPVHLLVSIHASLKLYIASDHTPLSFSLFHRGALCTTARQLVHALAMHYAAGALFRAGWVVGSLEILGSPASLVRSIGNGVSDFFRLPYEGLTRGPGAFVSGVSRGTTSFVKHISKGTLTSITNLATSLARNMDRLSLDEEHYTRQEEWRRQLPESIGDGLRQGLSRLGISLLGAIAGIVDQPMQNLQRNLEMQSSAGSKAKGMISGVGKGIVGVFTKPIGGAAELVSQTGYGILHGAGLWQLPKQLYLPSEEKSSQAPNSHLKYVWKMLQSLGRPELHMALEVTIVSGSGQEHAGCLLLTSEVLFVVSLSEDTQQQAFPITEVECQQEVGQQDQLTLTLQQQTVTSDTEGDGVREHLSEQQYRRLVDYIMKASQFLSPSVASLQLQPPVTLVEPPTSTTKCYRYLVDPAFAKVFVRKFTMVKNKALHVGFH</sequence>
<feature type="region of interest" description="Disordered" evidence="4">
    <location>
        <begin position="359"/>
        <end position="383"/>
    </location>
</feature>
<feature type="region of interest" description="Disordered" evidence="4">
    <location>
        <begin position="2301"/>
        <end position="2329"/>
    </location>
</feature>
<feature type="region of interest" description="Disordered" evidence="4">
    <location>
        <begin position="1463"/>
        <end position="1484"/>
    </location>
</feature>
<proteinExistence type="inferred from homology"/>
<feature type="domain" description="Vacuolar protein sorting-associated protein 13 VPS13 adaptor binding" evidence="7">
    <location>
        <begin position="2655"/>
        <end position="2740"/>
    </location>
</feature>
<comment type="similarity">
    <text evidence="1">Belongs to the VPS13 family.</text>
</comment>
<dbReference type="PANTHER" id="PTHR12517">
    <property type="entry name" value="VACUOLAR PROTEIN SORTING-ASSOCIATED PROTEIN 13B"/>
    <property type="match status" value="1"/>
</dbReference>
<evidence type="ECO:0000313" key="8">
    <source>
        <dbReference type="Ensembl" id="ENSGWIP00000029643.1"/>
    </source>
</evidence>
<feature type="compositionally biased region" description="Low complexity" evidence="4">
    <location>
        <begin position="102"/>
        <end position="117"/>
    </location>
</feature>
<dbReference type="InterPro" id="IPR056747">
    <property type="entry name" value="VPS13-like_M"/>
</dbReference>
<keyword evidence="3" id="KW-0445">Lipid transport</keyword>
<name>A0A8C5GFR7_GOUWI</name>
<dbReference type="InterPro" id="IPR039782">
    <property type="entry name" value="VPS13B"/>
</dbReference>
<evidence type="ECO:0008006" key="10">
    <source>
        <dbReference type="Google" id="ProtNLM"/>
    </source>
</evidence>
<dbReference type="InterPro" id="IPR009543">
    <property type="entry name" value="VPS13_VAB"/>
</dbReference>
<dbReference type="Ensembl" id="ENSGWIT00000032354.1">
    <property type="protein sequence ID" value="ENSGWIP00000029643.1"/>
    <property type="gene ID" value="ENSGWIG00000015474.1"/>
</dbReference>
<feature type="domain" description="Chorein N-terminal" evidence="5">
    <location>
        <begin position="1"/>
        <end position="1554"/>
    </location>
</feature>
<feature type="region of interest" description="Disordered" evidence="4">
    <location>
        <begin position="1769"/>
        <end position="1801"/>
    </location>
</feature>
<feature type="domain" description="VPS13-like middle region" evidence="6">
    <location>
        <begin position="1581"/>
        <end position="1857"/>
    </location>
</feature>
<evidence type="ECO:0000259" key="7">
    <source>
        <dbReference type="Pfam" id="PF25036"/>
    </source>
</evidence>
<dbReference type="GO" id="GO:0006869">
    <property type="term" value="P:lipid transport"/>
    <property type="evidence" value="ECO:0007669"/>
    <property type="project" value="UniProtKB-KW"/>
</dbReference>
<dbReference type="OrthoDB" id="445152at2759"/>
<evidence type="ECO:0000256" key="4">
    <source>
        <dbReference type="SAM" id="MobiDB-lite"/>
    </source>
</evidence>
<feature type="compositionally biased region" description="Polar residues" evidence="4">
    <location>
        <begin position="2111"/>
        <end position="2121"/>
    </location>
</feature>